<evidence type="ECO:0000313" key="6">
    <source>
        <dbReference type="EMBL" id="KAJ6224276.1"/>
    </source>
</evidence>
<keyword evidence="2" id="KW-0812">Transmembrane</keyword>
<protein>
    <submittedName>
        <fullName evidence="6">Uncharacterized protein</fullName>
    </submittedName>
</protein>
<dbReference type="PANTHER" id="PTHR18843:SF7">
    <property type="entry name" value="LAMINA-ASSOCIATED POLYPEPTIDE 1B ISOFORM 1-RELATED"/>
    <property type="match status" value="1"/>
</dbReference>
<dbReference type="InterPro" id="IPR008662">
    <property type="entry name" value="TOIP1/2"/>
</dbReference>
<keyword evidence="4" id="KW-0472">Membrane</keyword>
<dbReference type="AlphaFoldDB" id="A0A9Q0RSI4"/>
<evidence type="ECO:0000256" key="4">
    <source>
        <dbReference type="ARBA" id="ARBA00023136"/>
    </source>
</evidence>
<name>A0A9Q0RSI4_BLOTA</name>
<evidence type="ECO:0000256" key="2">
    <source>
        <dbReference type="ARBA" id="ARBA00022692"/>
    </source>
</evidence>
<keyword evidence="3" id="KW-1133">Transmembrane helix</keyword>
<evidence type="ECO:0000256" key="3">
    <source>
        <dbReference type="ARBA" id="ARBA00022989"/>
    </source>
</evidence>
<evidence type="ECO:0000313" key="7">
    <source>
        <dbReference type="Proteomes" id="UP001142055"/>
    </source>
</evidence>
<dbReference type="EMBL" id="JAPWDV010000001">
    <property type="protein sequence ID" value="KAJ6224276.1"/>
    <property type="molecule type" value="Genomic_DNA"/>
</dbReference>
<dbReference type="PANTHER" id="PTHR18843">
    <property type="entry name" value="TORSIN-1A-INTERACTING PROTEIN"/>
    <property type="match status" value="1"/>
</dbReference>
<sequence>MSNDPNESDDSTEFEEFQEDDPREMTETEDCTNNYELSTHLPKHGKKVLRAVFREALKKPKSPVVLLLIGSESQKGVISNISQQTLNVFTTGQPHQTLNLKTINIKTSNTGVEIENYFKDALEDNQQSTLLIEDLEQLSTSALLTLHQYINEDESTYKNIFLIFTLKYIDDIKIRDSAEENYFNEIAISLLENLWANSGISKDKIDCIISRINKYLVILLNE</sequence>
<dbReference type="GO" id="GO:0016020">
    <property type="term" value="C:membrane"/>
    <property type="evidence" value="ECO:0007669"/>
    <property type="project" value="UniProtKB-SubCell"/>
</dbReference>
<gene>
    <name evidence="6" type="ORF">RDWZM_002821</name>
</gene>
<dbReference type="GO" id="GO:0061024">
    <property type="term" value="P:membrane organization"/>
    <property type="evidence" value="ECO:0007669"/>
    <property type="project" value="TreeGrafter"/>
</dbReference>
<dbReference type="InterPro" id="IPR038599">
    <property type="entry name" value="LAP1C-like_C_sf"/>
</dbReference>
<evidence type="ECO:0000256" key="1">
    <source>
        <dbReference type="ARBA" id="ARBA00004370"/>
    </source>
</evidence>
<reference evidence="6" key="1">
    <citation type="submission" date="2022-12" db="EMBL/GenBank/DDBJ databases">
        <title>Genome assemblies of Blomia tropicalis.</title>
        <authorList>
            <person name="Cui Y."/>
        </authorList>
    </citation>
    <scope>NUCLEOTIDE SEQUENCE</scope>
    <source>
        <tissue evidence="6">Adult mites</tissue>
    </source>
</reference>
<dbReference type="GO" id="GO:0001671">
    <property type="term" value="F:ATPase activator activity"/>
    <property type="evidence" value="ECO:0007669"/>
    <property type="project" value="InterPro"/>
</dbReference>
<proteinExistence type="predicted"/>
<organism evidence="6 7">
    <name type="scientific">Blomia tropicalis</name>
    <name type="common">Mite</name>
    <dbReference type="NCBI Taxonomy" id="40697"/>
    <lineage>
        <taxon>Eukaryota</taxon>
        <taxon>Metazoa</taxon>
        <taxon>Ecdysozoa</taxon>
        <taxon>Arthropoda</taxon>
        <taxon>Chelicerata</taxon>
        <taxon>Arachnida</taxon>
        <taxon>Acari</taxon>
        <taxon>Acariformes</taxon>
        <taxon>Sarcoptiformes</taxon>
        <taxon>Astigmata</taxon>
        <taxon>Glycyphagoidea</taxon>
        <taxon>Echimyopodidae</taxon>
        <taxon>Blomia</taxon>
    </lineage>
</organism>
<comment type="caution">
    <text evidence="6">The sequence shown here is derived from an EMBL/GenBank/DDBJ whole genome shotgun (WGS) entry which is preliminary data.</text>
</comment>
<dbReference type="Proteomes" id="UP001142055">
    <property type="component" value="Chromosome 1"/>
</dbReference>
<keyword evidence="7" id="KW-1185">Reference proteome</keyword>
<evidence type="ECO:0000256" key="5">
    <source>
        <dbReference type="SAM" id="MobiDB-lite"/>
    </source>
</evidence>
<comment type="subcellular location">
    <subcellularLocation>
        <location evidence="1">Membrane</location>
    </subcellularLocation>
</comment>
<feature type="region of interest" description="Disordered" evidence="5">
    <location>
        <begin position="1"/>
        <end position="29"/>
    </location>
</feature>
<dbReference type="Gene3D" id="3.40.50.12190">
    <property type="match status" value="1"/>
</dbReference>
<accession>A0A9Q0RSI4</accession>